<keyword evidence="2" id="KW-0732">Signal</keyword>
<organism evidence="3 4">
    <name type="scientific">Lasius platythorax</name>
    <dbReference type="NCBI Taxonomy" id="488582"/>
    <lineage>
        <taxon>Eukaryota</taxon>
        <taxon>Metazoa</taxon>
        <taxon>Ecdysozoa</taxon>
        <taxon>Arthropoda</taxon>
        <taxon>Hexapoda</taxon>
        <taxon>Insecta</taxon>
        <taxon>Pterygota</taxon>
        <taxon>Neoptera</taxon>
        <taxon>Endopterygota</taxon>
        <taxon>Hymenoptera</taxon>
        <taxon>Apocrita</taxon>
        <taxon>Aculeata</taxon>
        <taxon>Formicoidea</taxon>
        <taxon>Formicidae</taxon>
        <taxon>Formicinae</taxon>
        <taxon>Lasius</taxon>
        <taxon>Lasius</taxon>
    </lineage>
</organism>
<accession>A0AAV2P9T3</accession>
<feature type="region of interest" description="Disordered" evidence="1">
    <location>
        <begin position="98"/>
        <end position="156"/>
    </location>
</feature>
<sequence>MFTFVLLSIFLVLSRIRIVGDALDWDFPRSSASTIIVENIHGYVPYVEPKVYESKLFILSPRRRLLEHPRWIKQAYRSNDYNVVRKRHQFRNKLDEGRSYRSAVKDDEDEGDEEEEEEDEGDEGDEDKIDDENADEETEEQDENDEETVAAAVRSGSRSRVVRSGYVPFGGKVGERERREEEVVRIRSGIEECEDESTESPQYYEYETEVRNVASQDKYREVFLAKMLGASFLILLFT</sequence>
<name>A0AAV2P9T3_9HYME</name>
<dbReference type="AlphaFoldDB" id="A0AAV2P9T3"/>
<proteinExistence type="predicted"/>
<evidence type="ECO:0000313" key="4">
    <source>
        <dbReference type="Proteomes" id="UP001497644"/>
    </source>
</evidence>
<feature type="chain" id="PRO_5043931984" evidence="2">
    <location>
        <begin position="23"/>
        <end position="238"/>
    </location>
</feature>
<protein>
    <submittedName>
        <fullName evidence="3">Uncharacterized protein</fullName>
    </submittedName>
</protein>
<reference evidence="3" key="1">
    <citation type="submission" date="2024-04" db="EMBL/GenBank/DDBJ databases">
        <authorList>
            <consortium name="Molecular Ecology Group"/>
        </authorList>
    </citation>
    <scope>NUCLEOTIDE SEQUENCE</scope>
</reference>
<feature type="compositionally biased region" description="Acidic residues" evidence="1">
    <location>
        <begin position="106"/>
        <end position="148"/>
    </location>
</feature>
<dbReference type="EMBL" id="OZ034832">
    <property type="protein sequence ID" value="CAL1688728.1"/>
    <property type="molecule type" value="Genomic_DNA"/>
</dbReference>
<evidence type="ECO:0000256" key="1">
    <source>
        <dbReference type="SAM" id="MobiDB-lite"/>
    </source>
</evidence>
<gene>
    <name evidence="3" type="ORF">LPLAT_LOCUS13788</name>
</gene>
<dbReference type="Proteomes" id="UP001497644">
    <property type="component" value="Chromosome 9"/>
</dbReference>
<evidence type="ECO:0000313" key="3">
    <source>
        <dbReference type="EMBL" id="CAL1688728.1"/>
    </source>
</evidence>
<evidence type="ECO:0000256" key="2">
    <source>
        <dbReference type="SAM" id="SignalP"/>
    </source>
</evidence>
<keyword evidence="4" id="KW-1185">Reference proteome</keyword>
<feature type="signal peptide" evidence="2">
    <location>
        <begin position="1"/>
        <end position="22"/>
    </location>
</feature>